<name>A0A396YSQ0_9LEPT</name>
<evidence type="ECO:0000313" key="1">
    <source>
        <dbReference type="EMBL" id="RHX83910.1"/>
    </source>
</evidence>
<evidence type="ECO:0000313" key="2">
    <source>
        <dbReference type="Proteomes" id="UP000265798"/>
    </source>
</evidence>
<comment type="caution">
    <text evidence="1">The sequence shown here is derived from an EMBL/GenBank/DDBJ whole genome shotgun (WGS) entry which is preliminary data.</text>
</comment>
<reference evidence="2" key="1">
    <citation type="submission" date="2018-05" db="EMBL/GenBank/DDBJ databases">
        <title>Leptospira yasudae sp. nov. and Leptospira stimsonii sp. nov., two pathogenic species of the genus Leptospira isolated from environmental sources.</title>
        <authorList>
            <person name="Casanovas-Massana A."/>
            <person name="Hamond C."/>
            <person name="Santos L.A."/>
            <person name="Hacker K.P."/>
            <person name="Balassiano I."/>
            <person name="Medeiros M.A."/>
            <person name="Reis M.G."/>
            <person name="Ko A.I."/>
            <person name="Wunder E.A."/>
        </authorList>
    </citation>
    <scope>NUCLEOTIDE SEQUENCE [LARGE SCALE GENOMIC DNA]</scope>
    <source>
        <strain evidence="2">Yale</strain>
    </source>
</reference>
<dbReference type="OrthoDB" id="338423at2"/>
<protein>
    <submittedName>
        <fullName evidence="1">Uncharacterized protein</fullName>
    </submittedName>
</protein>
<sequence length="111" mass="12946">MAKTEKNLKPKATFKFTANDFYELLDKYDRKCALTGRILTPLTAEIELREPFKKVGISEIENHYLVDKTISYLARHISEEEIIEIAAEIIRFRGSEKGYSFSEKKTKKVRN</sequence>
<dbReference type="AlphaFoldDB" id="A0A396YSQ0"/>
<dbReference type="Proteomes" id="UP000265798">
    <property type="component" value="Unassembled WGS sequence"/>
</dbReference>
<gene>
    <name evidence="1" type="ORF">DLM75_23485</name>
</gene>
<dbReference type="EMBL" id="QHCT01000016">
    <property type="protein sequence ID" value="RHX83910.1"/>
    <property type="molecule type" value="Genomic_DNA"/>
</dbReference>
<organism evidence="1 2">
    <name type="scientific">Leptospira stimsonii</name>
    <dbReference type="NCBI Taxonomy" id="2202203"/>
    <lineage>
        <taxon>Bacteria</taxon>
        <taxon>Pseudomonadati</taxon>
        <taxon>Spirochaetota</taxon>
        <taxon>Spirochaetia</taxon>
        <taxon>Leptospirales</taxon>
        <taxon>Leptospiraceae</taxon>
        <taxon>Leptospira</taxon>
    </lineage>
</organism>
<accession>A0A396YSQ0</accession>
<dbReference type="RefSeq" id="WP_118970947.1">
    <property type="nucleotide sequence ID" value="NZ_QHCT01000016.1"/>
</dbReference>
<proteinExistence type="predicted"/>